<reference evidence="3 4" key="1">
    <citation type="journal article" date="2019" name="Plant Biotechnol. J.">
        <title>The red bayberry genome and genetic basis of sex determination.</title>
        <authorList>
            <person name="Jia H.M."/>
            <person name="Jia H.J."/>
            <person name="Cai Q.L."/>
            <person name="Wang Y."/>
            <person name="Zhao H.B."/>
            <person name="Yang W.F."/>
            <person name="Wang G.Y."/>
            <person name="Li Y.H."/>
            <person name="Zhan D.L."/>
            <person name="Shen Y.T."/>
            <person name="Niu Q.F."/>
            <person name="Chang L."/>
            <person name="Qiu J."/>
            <person name="Zhao L."/>
            <person name="Xie H.B."/>
            <person name="Fu W.Y."/>
            <person name="Jin J."/>
            <person name="Li X.W."/>
            <person name="Jiao Y."/>
            <person name="Zhou C.C."/>
            <person name="Tu T."/>
            <person name="Chai C.Y."/>
            <person name="Gao J.L."/>
            <person name="Fan L.J."/>
            <person name="van de Weg E."/>
            <person name="Wang J.Y."/>
            <person name="Gao Z.S."/>
        </authorList>
    </citation>
    <scope>NUCLEOTIDE SEQUENCE [LARGE SCALE GENOMIC DNA]</scope>
    <source>
        <tissue evidence="3">Leaves</tissue>
    </source>
</reference>
<feature type="repeat" description="PPR" evidence="2">
    <location>
        <begin position="223"/>
        <end position="257"/>
    </location>
</feature>
<gene>
    <name evidence="3" type="ORF">CJ030_MR5G003433</name>
</gene>
<comment type="caution">
    <text evidence="3">The sequence shown here is derived from an EMBL/GenBank/DDBJ whole genome shotgun (WGS) entry which is preliminary data.</text>
</comment>
<feature type="repeat" description="PPR" evidence="2">
    <location>
        <begin position="188"/>
        <end position="222"/>
    </location>
</feature>
<keyword evidence="4" id="KW-1185">Reference proteome</keyword>
<evidence type="ECO:0000313" key="4">
    <source>
        <dbReference type="Proteomes" id="UP000516437"/>
    </source>
</evidence>
<dbReference type="Pfam" id="PF13041">
    <property type="entry name" value="PPR_2"/>
    <property type="match status" value="1"/>
</dbReference>
<feature type="repeat" description="PPR" evidence="2">
    <location>
        <begin position="258"/>
        <end position="292"/>
    </location>
</feature>
<evidence type="ECO:0000256" key="2">
    <source>
        <dbReference type="PROSITE-ProRule" id="PRU00708"/>
    </source>
</evidence>
<feature type="repeat" description="PPR" evidence="2">
    <location>
        <begin position="153"/>
        <end position="187"/>
    </location>
</feature>
<dbReference type="InterPro" id="IPR011990">
    <property type="entry name" value="TPR-like_helical_dom_sf"/>
</dbReference>
<evidence type="ECO:0000313" key="3">
    <source>
        <dbReference type="EMBL" id="KAB1213497.1"/>
    </source>
</evidence>
<dbReference type="Pfam" id="PF01535">
    <property type="entry name" value="PPR"/>
    <property type="match status" value="2"/>
</dbReference>
<protein>
    <submittedName>
        <fullName evidence="3">Uncharacterized protein</fullName>
    </submittedName>
</protein>
<evidence type="ECO:0000256" key="1">
    <source>
        <dbReference type="ARBA" id="ARBA00022737"/>
    </source>
</evidence>
<dbReference type="PROSITE" id="PS51375">
    <property type="entry name" value="PPR"/>
    <property type="match status" value="4"/>
</dbReference>
<dbReference type="AlphaFoldDB" id="A0A6A1VNH7"/>
<keyword evidence="1" id="KW-0677">Repeat</keyword>
<name>A0A6A1VNH7_9ROSI</name>
<dbReference type="NCBIfam" id="TIGR00756">
    <property type="entry name" value="PPR"/>
    <property type="match status" value="4"/>
</dbReference>
<dbReference type="OrthoDB" id="185373at2759"/>
<sequence>MNAAHGPSCPVQKIAFTWRPNSDPNSGSGYNNCFFSNARQTKASRKFTFLATQTTLPSLQPSLAHSSAKVPHGHGARRAIHHVEGSYEHQRLRDLLGKVSQKNSCPLQTLRDDGDWTEDAFWTVARFLKHASRSNEILQVFDMWKDIEKSRINEFSYVKIIGLLSEEGLIKEAVSALREMKSHGLRPSFGTYNLIILGFAEKGDFDDALFYLNEMKEANVAAETDTYDGLIQAYGRYKMYDEMGMCLKKMELDGCSPDHITYNLLIREFSRAGLLTRMERLYQTMISKKMYLQSSTLVSMLESYARFEIVEKMEKVYRRVLNSKVSLKDDVIRKLAKVYIGHYMFSRLDDLGLDISSRSGTTDLVWCLRLLSHACLLSRKGMDSIVKEMAEANVSWNVTVANTIMLAYLKIKDFTRLRDLLSQLPSQGVKPDIVTVGILFDAIRMGFDGTGVVETWRRMNDLHRAVEMDTDPLVLIAFGKGHFLRNCEDVYCSLEPQAREKGTWTYHSLIDLVLKCKGSLI</sequence>
<proteinExistence type="predicted"/>
<dbReference type="Proteomes" id="UP000516437">
    <property type="component" value="Chromosome 5"/>
</dbReference>
<organism evidence="3 4">
    <name type="scientific">Morella rubra</name>
    <name type="common">Chinese bayberry</name>
    <dbReference type="NCBI Taxonomy" id="262757"/>
    <lineage>
        <taxon>Eukaryota</taxon>
        <taxon>Viridiplantae</taxon>
        <taxon>Streptophyta</taxon>
        <taxon>Embryophyta</taxon>
        <taxon>Tracheophyta</taxon>
        <taxon>Spermatophyta</taxon>
        <taxon>Magnoliopsida</taxon>
        <taxon>eudicotyledons</taxon>
        <taxon>Gunneridae</taxon>
        <taxon>Pentapetalae</taxon>
        <taxon>rosids</taxon>
        <taxon>fabids</taxon>
        <taxon>Fagales</taxon>
        <taxon>Myricaceae</taxon>
        <taxon>Morella</taxon>
    </lineage>
</organism>
<dbReference type="Gene3D" id="1.25.40.10">
    <property type="entry name" value="Tetratricopeptide repeat domain"/>
    <property type="match status" value="3"/>
</dbReference>
<dbReference type="EMBL" id="RXIC02000023">
    <property type="protein sequence ID" value="KAB1213497.1"/>
    <property type="molecule type" value="Genomic_DNA"/>
</dbReference>
<accession>A0A6A1VNH7</accession>
<dbReference type="PANTHER" id="PTHR47493">
    <property type="entry name" value="OS08G0520200 PROTEIN"/>
    <property type="match status" value="1"/>
</dbReference>
<dbReference type="InterPro" id="IPR002885">
    <property type="entry name" value="PPR_rpt"/>
</dbReference>
<dbReference type="PANTHER" id="PTHR47493:SF3">
    <property type="entry name" value="PENTACOTRIPEPTIDE-REPEAT REGION OF PRORP DOMAIN-CONTAINING PROTEIN"/>
    <property type="match status" value="1"/>
</dbReference>